<dbReference type="InterPro" id="IPR052345">
    <property type="entry name" value="Rad_response_metalloprotease"/>
</dbReference>
<keyword evidence="3" id="KW-1185">Reference proteome</keyword>
<evidence type="ECO:0000313" key="3">
    <source>
        <dbReference type="Proteomes" id="UP001481872"/>
    </source>
</evidence>
<dbReference type="InterPro" id="IPR010359">
    <property type="entry name" value="IrrE_HExxH"/>
</dbReference>
<dbReference type="EMBL" id="JBBNPS010000005">
    <property type="protein sequence ID" value="MEQ3353309.1"/>
    <property type="molecule type" value="Genomic_DNA"/>
</dbReference>
<reference evidence="2 3" key="1">
    <citation type="submission" date="2024-04" db="EMBL/GenBank/DDBJ databases">
        <title>Human intestinal bacterial collection.</title>
        <authorList>
            <person name="Pauvert C."/>
            <person name="Hitch T.C.A."/>
            <person name="Clavel T."/>
        </authorList>
    </citation>
    <scope>NUCLEOTIDE SEQUENCE [LARGE SCALE GENOMIC DNA]</scope>
    <source>
        <strain evidence="2 3">CLA-SR-H026</strain>
    </source>
</reference>
<dbReference type="Gene3D" id="1.10.10.2910">
    <property type="match status" value="1"/>
</dbReference>
<dbReference type="RefSeq" id="WP_349053669.1">
    <property type="nucleotide sequence ID" value="NZ_JBBNPS010000005.1"/>
</dbReference>
<dbReference type="Pfam" id="PF06114">
    <property type="entry name" value="Peptidase_M78"/>
    <property type="match status" value="1"/>
</dbReference>
<dbReference type="PANTHER" id="PTHR43236:SF1">
    <property type="entry name" value="BLL7220 PROTEIN"/>
    <property type="match status" value="1"/>
</dbReference>
<protein>
    <submittedName>
        <fullName evidence="2">ImmA/IrrE family metallo-endopeptidase</fullName>
    </submittedName>
</protein>
<accession>A0ABV1J548</accession>
<comment type="caution">
    <text evidence="2">The sequence shown here is derived from an EMBL/GenBank/DDBJ whole genome shotgun (WGS) entry which is preliminary data.</text>
</comment>
<proteinExistence type="predicted"/>
<name>A0ABV1J548_9FIRM</name>
<gene>
    <name evidence="2" type="ORF">AAA081_03195</name>
</gene>
<dbReference type="Proteomes" id="UP001481872">
    <property type="component" value="Unassembled WGS sequence"/>
</dbReference>
<organism evidence="2 3">
    <name type="scientific">Aedoeadaptatus acetigenes</name>
    <dbReference type="NCBI Taxonomy" id="2981723"/>
    <lineage>
        <taxon>Bacteria</taxon>
        <taxon>Bacillati</taxon>
        <taxon>Bacillota</taxon>
        <taxon>Tissierellia</taxon>
        <taxon>Tissierellales</taxon>
        <taxon>Peptoniphilaceae</taxon>
        <taxon>Aedoeadaptatus</taxon>
    </lineage>
</organism>
<evidence type="ECO:0000313" key="2">
    <source>
        <dbReference type="EMBL" id="MEQ3353309.1"/>
    </source>
</evidence>
<dbReference type="PANTHER" id="PTHR43236">
    <property type="entry name" value="ANTITOXIN HIGA1"/>
    <property type="match status" value="1"/>
</dbReference>
<evidence type="ECO:0000259" key="1">
    <source>
        <dbReference type="Pfam" id="PF06114"/>
    </source>
</evidence>
<feature type="domain" description="IrrE N-terminal-like" evidence="1">
    <location>
        <begin position="46"/>
        <end position="151"/>
    </location>
</feature>
<sequence>MNKTSNRYRHLYDDANRLRARYGADPKAVLEALGVGLVAMATSTKLLGMYKTVLNKPFVFYNDRMPAPIQRMVLAHELGHHLYHRNHAEADALIEYTLFHLTDAMELEANIFSAHFLLEDEAVYAMARAGYSYMDMARAFSVDVNLMIFKLNEMQRMGYDLPPLDPADNQFYRKIDGRKLPEDL</sequence>